<evidence type="ECO:0000313" key="2">
    <source>
        <dbReference type="EMBL" id="SMR03716.1"/>
    </source>
</evidence>
<gene>
    <name evidence="2" type="ORF">PD5205_02425</name>
    <name evidence="1" type="ORF">PD885_02462</name>
</gene>
<dbReference type="KEGG" id="xfr:BER92_11670"/>
<evidence type="ECO:0000313" key="4">
    <source>
        <dbReference type="Proteomes" id="UP000195953"/>
    </source>
</evidence>
<dbReference type="GeneID" id="61894801"/>
<dbReference type="OrthoDB" id="5986759at2"/>
<dbReference type="eggNOG" id="ENOG5030P6C">
    <property type="taxonomic scope" value="Bacteria"/>
</dbReference>
<reference evidence="1 3" key="2">
    <citation type="submission" date="2017-05" db="EMBL/GenBank/DDBJ databases">
        <authorList>
            <person name="Blom J."/>
        </authorList>
    </citation>
    <scope>NUCLEOTIDE SEQUENCE [LARGE SCALE GENOMIC DNA]</scope>
    <source>
        <strain evidence="1">PD885</strain>
    </source>
</reference>
<accession>A0A1Y6HKL3</accession>
<dbReference type="EMBL" id="LT853885">
    <property type="protein sequence ID" value="SMR03716.1"/>
    <property type="molecule type" value="Genomic_DNA"/>
</dbReference>
<dbReference type="EMBL" id="LT853882">
    <property type="protein sequence ID" value="SMQ99694.1"/>
    <property type="molecule type" value="Genomic_DNA"/>
</dbReference>
<reference evidence="2 4" key="1">
    <citation type="submission" date="2017-05" db="EMBL/GenBank/DDBJ databases">
        <authorList>
            <person name="Song R."/>
            <person name="Chenine A.L."/>
            <person name="Ruprecht R.M."/>
        </authorList>
    </citation>
    <scope>NUCLEOTIDE SEQUENCE [LARGE SCALE GENOMIC DNA]</scope>
    <source>
        <strain evidence="2">PD5205</strain>
    </source>
</reference>
<dbReference type="Proteomes" id="UP000195953">
    <property type="component" value="Chromosome 1"/>
</dbReference>
<organism evidence="2 4">
    <name type="scientific">Xanthomonas fragariae</name>
    <dbReference type="NCBI Taxonomy" id="48664"/>
    <lineage>
        <taxon>Bacteria</taxon>
        <taxon>Pseudomonadati</taxon>
        <taxon>Pseudomonadota</taxon>
        <taxon>Gammaproteobacteria</taxon>
        <taxon>Lysobacterales</taxon>
        <taxon>Lysobacteraceae</taxon>
        <taxon>Xanthomonas</taxon>
    </lineage>
</organism>
<keyword evidence="3" id="KW-1185">Reference proteome</keyword>
<dbReference type="AlphaFoldDB" id="A0A1Y6HKL3"/>
<evidence type="ECO:0000313" key="1">
    <source>
        <dbReference type="EMBL" id="SMQ99694.1"/>
    </source>
</evidence>
<evidence type="ECO:0000313" key="3">
    <source>
        <dbReference type="Proteomes" id="UP000195877"/>
    </source>
</evidence>
<proteinExistence type="predicted"/>
<dbReference type="Proteomes" id="UP000195877">
    <property type="component" value="Chromosome 1"/>
</dbReference>
<dbReference type="RefSeq" id="WP_002802261.1">
    <property type="nucleotide sequence ID" value="NZ_CP016830.1"/>
</dbReference>
<sequence length="75" mass="8228">MSIVLYVGGSKDGDRGVMPYGLSKSRAMTDAGPEVYVERMVPVKNVGKIRVMALESLQESILVERAATHYARRVS</sequence>
<protein>
    <submittedName>
        <fullName evidence="2">Uncharacterized protein</fullName>
    </submittedName>
</protein>
<name>A0A1Y6HKL3_9XANT</name>